<dbReference type="Proteomes" id="UP000068603">
    <property type="component" value="Unassembled WGS sequence"/>
</dbReference>
<proteinExistence type="predicted"/>
<name>A0A106NYK9_9BURK</name>
<reference evidence="2 3" key="1">
    <citation type="submission" date="2015-11" db="EMBL/GenBank/DDBJ databases">
        <title>Expanding the genomic diversity of Burkholderia species for the development of highly accurate diagnostics.</title>
        <authorList>
            <person name="Sahl J."/>
            <person name="Keim P."/>
            <person name="Wagner D."/>
        </authorList>
    </citation>
    <scope>NUCLEOTIDE SEQUENCE [LARGE SCALE GENOMIC DNA]</scope>
    <source>
        <strain evidence="2 3">MSMB1960WGS</strain>
    </source>
</reference>
<organism evidence="2">
    <name type="scientific">Burkholderia stagnalis</name>
    <dbReference type="NCBI Taxonomy" id="1503054"/>
    <lineage>
        <taxon>Bacteria</taxon>
        <taxon>Pseudomonadati</taxon>
        <taxon>Pseudomonadota</taxon>
        <taxon>Betaproteobacteria</taxon>
        <taxon>Burkholderiales</taxon>
        <taxon>Burkholderiaceae</taxon>
        <taxon>Burkholderia</taxon>
        <taxon>Burkholderia cepacia complex</taxon>
    </lineage>
</organism>
<feature type="region of interest" description="Disordered" evidence="1">
    <location>
        <begin position="36"/>
        <end position="56"/>
    </location>
</feature>
<dbReference type="EMBL" id="LPHB01000072">
    <property type="protein sequence ID" value="KWA55053.1"/>
    <property type="molecule type" value="Genomic_DNA"/>
</dbReference>
<accession>A0A106NYK9</accession>
<dbReference type="AlphaFoldDB" id="A0A106NYK9"/>
<comment type="caution">
    <text evidence="2">The sequence shown here is derived from an EMBL/GenBank/DDBJ whole genome shotgun (WGS) entry which is preliminary data.</text>
</comment>
<evidence type="ECO:0000313" key="3">
    <source>
        <dbReference type="Proteomes" id="UP000068603"/>
    </source>
</evidence>
<evidence type="ECO:0000256" key="1">
    <source>
        <dbReference type="SAM" id="MobiDB-lite"/>
    </source>
</evidence>
<protein>
    <submittedName>
        <fullName evidence="2">Uncharacterized protein</fullName>
    </submittedName>
</protein>
<gene>
    <name evidence="2" type="ORF">WT44_27835</name>
</gene>
<evidence type="ECO:0000313" key="2">
    <source>
        <dbReference type="EMBL" id="KWA55053.1"/>
    </source>
</evidence>
<sequence>MLDTKEHPMRQASRSIISRVWPAAVAHLFSRHRDTASADAGDASPAPSPARFDASAAQEDRANHASWLDERSFCLYVPTDPDGAEWQLAAWADRLRTLGLASIVTTAREPRRDSLDVLSAGCESGVSEAEPYLEVVVGGETGAFLYYRGDEIERELAALHEVLDRHARAGRPAS</sequence>
<dbReference type="STRING" id="1503054.WT74_19630"/>